<evidence type="ECO:0000313" key="1">
    <source>
        <dbReference type="EMBL" id="RWA03607.1"/>
    </source>
</evidence>
<protein>
    <submittedName>
        <fullName evidence="1">Uncharacterized protein</fullName>
    </submittedName>
</protein>
<gene>
    <name evidence="1" type="ORF">EKO27_g11496</name>
</gene>
<dbReference type="AlphaFoldDB" id="A0A439CN80"/>
<sequence>MAQSQIRGPILPDETSHEYDSEFEGHTVHVRTRAVSFHRPGIEVTFFECTTHLQVCCEKFPLDKAKTSVVNRYNQEYKPGFWLNHGYQVSIHKSAPCIPPTPDLSNESNAVFAEKYVEKVNRGLKRLKNQAPSAQGQHHLANVGTQLLEQRNNAKEKGTLGIETILNAFVKDTGSLGWLANIYGRYMSFQRRQVDPVHSQTGDSYQERNVKNRERLCQLTSAVVNRLQPDWGVCASLVYNALHVTSFKGSDLYRRVSADDLDLVANSIVDRLRATEIHITVFKDIPVINPACFLAIFINRPYSEICKDIGLENLSSLNLQEEIDTLAASLGQLGLKCGQISLSTLIARSGRAVKCDDENLIIRLGPSTSVQNGQGNSHQRSPHNWLEAGNDWMQFVNLENTELPGREGSNGHLGSA</sequence>
<proteinExistence type="predicted"/>
<dbReference type="Proteomes" id="UP000286045">
    <property type="component" value="Unassembled WGS sequence"/>
</dbReference>
<accession>A0A439CN80</accession>
<keyword evidence="2" id="KW-1185">Reference proteome</keyword>
<comment type="caution">
    <text evidence="1">The sequence shown here is derived from an EMBL/GenBank/DDBJ whole genome shotgun (WGS) entry which is preliminary data.</text>
</comment>
<name>A0A439CN80_9PEZI</name>
<dbReference type="EMBL" id="RYZI01000741">
    <property type="protein sequence ID" value="RWA03607.1"/>
    <property type="molecule type" value="Genomic_DNA"/>
</dbReference>
<organism evidence="1 2">
    <name type="scientific">Xylaria grammica</name>
    <dbReference type="NCBI Taxonomy" id="363999"/>
    <lineage>
        <taxon>Eukaryota</taxon>
        <taxon>Fungi</taxon>
        <taxon>Dikarya</taxon>
        <taxon>Ascomycota</taxon>
        <taxon>Pezizomycotina</taxon>
        <taxon>Sordariomycetes</taxon>
        <taxon>Xylariomycetidae</taxon>
        <taxon>Xylariales</taxon>
        <taxon>Xylariaceae</taxon>
        <taxon>Xylaria</taxon>
    </lineage>
</organism>
<evidence type="ECO:0000313" key="2">
    <source>
        <dbReference type="Proteomes" id="UP000286045"/>
    </source>
</evidence>
<reference evidence="1 2" key="1">
    <citation type="submission" date="2018-12" db="EMBL/GenBank/DDBJ databases">
        <title>Draft genome sequence of Xylaria grammica IHI A82.</title>
        <authorList>
            <person name="Buettner E."/>
            <person name="Kellner H."/>
        </authorList>
    </citation>
    <scope>NUCLEOTIDE SEQUENCE [LARGE SCALE GENOMIC DNA]</scope>
    <source>
        <strain evidence="1 2">IHI A82</strain>
    </source>
</reference>